<dbReference type="Proteomes" id="UP000823749">
    <property type="component" value="Chromosome 9"/>
</dbReference>
<dbReference type="EMBL" id="JACTNZ010000009">
    <property type="protein sequence ID" value="KAG5532653.1"/>
    <property type="molecule type" value="Genomic_DNA"/>
</dbReference>
<evidence type="ECO:0000256" key="1">
    <source>
        <dbReference type="SAM" id="MobiDB-lite"/>
    </source>
</evidence>
<reference evidence="3" key="1">
    <citation type="submission" date="2020-08" db="EMBL/GenBank/DDBJ databases">
        <title>Plant Genome Project.</title>
        <authorList>
            <person name="Zhang R.-G."/>
        </authorList>
    </citation>
    <scope>NUCLEOTIDE SEQUENCE</scope>
    <source>
        <strain evidence="3">WSP0</strain>
        <tissue evidence="3">Leaf</tissue>
    </source>
</reference>
<keyword evidence="4" id="KW-1185">Reference proteome</keyword>
<organism evidence="3 4">
    <name type="scientific">Rhododendron griersonianum</name>
    <dbReference type="NCBI Taxonomy" id="479676"/>
    <lineage>
        <taxon>Eukaryota</taxon>
        <taxon>Viridiplantae</taxon>
        <taxon>Streptophyta</taxon>
        <taxon>Embryophyta</taxon>
        <taxon>Tracheophyta</taxon>
        <taxon>Spermatophyta</taxon>
        <taxon>Magnoliopsida</taxon>
        <taxon>eudicotyledons</taxon>
        <taxon>Gunneridae</taxon>
        <taxon>Pentapetalae</taxon>
        <taxon>asterids</taxon>
        <taxon>Ericales</taxon>
        <taxon>Ericaceae</taxon>
        <taxon>Ericoideae</taxon>
        <taxon>Rhodoreae</taxon>
        <taxon>Rhododendron</taxon>
    </lineage>
</organism>
<gene>
    <name evidence="3" type="ORF">RHGRI_027077</name>
</gene>
<protein>
    <submittedName>
        <fullName evidence="3">Uncharacterized protein</fullName>
    </submittedName>
</protein>
<name>A0AAV6IWH7_9ERIC</name>
<feature type="region of interest" description="Disordered" evidence="1">
    <location>
        <begin position="63"/>
        <end position="93"/>
    </location>
</feature>
<feature type="chain" id="PRO_5043944261" evidence="2">
    <location>
        <begin position="25"/>
        <end position="132"/>
    </location>
</feature>
<evidence type="ECO:0000313" key="3">
    <source>
        <dbReference type="EMBL" id="KAG5532653.1"/>
    </source>
</evidence>
<dbReference type="AlphaFoldDB" id="A0AAV6IWH7"/>
<keyword evidence="2" id="KW-0732">Signal</keyword>
<evidence type="ECO:0000256" key="2">
    <source>
        <dbReference type="SAM" id="SignalP"/>
    </source>
</evidence>
<sequence>MISMKSLTLLLILLLVTGSWFSTADPYQDGNLARGVKVVSTGEEILDDVLAFRFGGRKSTANHFKRPKTTVETKGAAAGTSTDREGKGCLKSDNQKSTTGRILLSDYGVEASYYVSYDADYHAATHHPPKNN</sequence>
<feature type="compositionally biased region" description="Basic and acidic residues" evidence="1">
    <location>
        <begin position="82"/>
        <end position="93"/>
    </location>
</feature>
<accession>A0AAV6IWH7</accession>
<feature type="signal peptide" evidence="2">
    <location>
        <begin position="1"/>
        <end position="24"/>
    </location>
</feature>
<comment type="caution">
    <text evidence="3">The sequence shown here is derived from an EMBL/GenBank/DDBJ whole genome shotgun (WGS) entry which is preliminary data.</text>
</comment>
<evidence type="ECO:0000313" key="4">
    <source>
        <dbReference type="Proteomes" id="UP000823749"/>
    </source>
</evidence>
<proteinExistence type="predicted"/>